<evidence type="ECO:0000313" key="1">
    <source>
        <dbReference type="EMBL" id="RFS26881.1"/>
    </source>
</evidence>
<keyword evidence="2" id="KW-1185">Reference proteome</keyword>
<name>A0A3E1YHM6_9BACT</name>
<evidence type="ECO:0000313" key="2">
    <source>
        <dbReference type="Proteomes" id="UP000260644"/>
    </source>
</evidence>
<organism evidence="1 2">
    <name type="scientific">Chitinophaga silvatica</name>
    <dbReference type="NCBI Taxonomy" id="2282649"/>
    <lineage>
        <taxon>Bacteria</taxon>
        <taxon>Pseudomonadati</taxon>
        <taxon>Bacteroidota</taxon>
        <taxon>Chitinophagia</taxon>
        <taxon>Chitinophagales</taxon>
        <taxon>Chitinophagaceae</taxon>
        <taxon>Chitinophaga</taxon>
    </lineage>
</organism>
<dbReference type="AlphaFoldDB" id="A0A3E1YHM6"/>
<dbReference type="EMBL" id="QPMM01000001">
    <property type="protein sequence ID" value="RFS26881.1"/>
    <property type="molecule type" value="Genomic_DNA"/>
</dbReference>
<dbReference type="GO" id="GO:0031179">
    <property type="term" value="P:peptide modification"/>
    <property type="evidence" value="ECO:0007669"/>
    <property type="project" value="InterPro"/>
</dbReference>
<comment type="caution">
    <text evidence="1">The sequence shown here is derived from an EMBL/GenBank/DDBJ whole genome shotgun (WGS) entry which is preliminary data.</text>
</comment>
<dbReference type="InterPro" id="IPR007822">
    <property type="entry name" value="LANC-like"/>
</dbReference>
<dbReference type="Pfam" id="PF05147">
    <property type="entry name" value="LANC_like"/>
    <property type="match status" value="1"/>
</dbReference>
<gene>
    <name evidence="1" type="ORF">DVR12_03600</name>
</gene>
<sequence length="395" mass="45690">MNLTRITDILLDSMCEALSHNLMRIDNSLYSGKMGVAILFYNYAKFSKNEKYNELADKAILNIVADIEYKNRGLALGISGIGWGLSYLTTNEYIDIDNDFIITRFNAPIIHYSPTNIDLFHGQIGKGIYLCNRLQQLQKSEASFEATTIKIDIIRIINEIDINKENWMEELRMYHFHEIENLLKNGEVPHYYSILRDISQSIIFLNKVYRLGIYPNVTTALLKENVCKIDFCLRLIEDHYYDKINSGNYSYLLDCLILELSYALWLVSDLELNPHNIFNKTHIEGHISKILNKGIHMNGGKYLFYTIRTIQSLIRVYHKTKKMAYKEDIGNLINAIFTPFVNEKKQFEMDLFNTYNLQDKWAGDYGLAGLSGLGLLLLSLQSDCYLNWDEAIGLS</sequence>
<evidence type="ECO:0008006" key="3">
    <source>
        <dbReference type="Google" id="ProtNLM"/>
    </source>
</evidence>
<dbReference type="RefSeq" id="WP_116974074.1">
    <property type="nucleotide sequence ID" value="NZ_QPMM01000001.1"/>
</dbReference>
<dbReference type="Proteomes" id="UP000260644">
    <property type="component" value="Unassembled WGS sequence"/>
</dbReference>
<dbReference type="SUPFAM" id="SSF158745">
    <property type="entry name" value="LanC-like"/>
    <property type="match status" value="1"/>
</dbReference>
<dbReference type="OrthoDB" id="1092992at2"/>
<protein>
    <recommendedName>
        <fullName evidence="3">Lanthionine synthetase C-like protein</fullName>
    </recommendedName>
</protein>
<dbReference type="Gene3D" id="1.50.10.20">
    <property type="match status" value="1"/>
</dbReference>
<accession>A0A3E1YHM6</accession>
<proteinExistence type="predicted"/>
<reference evidence="1 2" key="1">
    <citation type="submission" date="2018-07" db="EMBL/GenBank/DDBJ databases">
        <title>Chitinophaga K2CV101002-2 sp. nov., isolated from a monsoon evergreen broad-leaved forest soil.</title>
        <authorList>
            <person name="Lv Y."/>
        </authorList>
    </citation>
    <scope>NUCLEOTIDE SEQUENCE [LARGE SCALE GENOMIC DNA]</scope>
    <source>
        <strain evidence="1 2">GDMCC 1.1288</strain>
    </source>
</reference>